<evidence type="ECO:0000256" key="6">
    <source>
        <dbReference type="ARBA" id="ARBA00023014"/>
    </source>
</evidence>
<dbReference type="InterPro" id="IPR023867">
    <property type="entry name" value="Sulphatase_maturase_rSAM"/>
</dbReference>
<dbReference type="SFLD" id="SFLDG01386">
    <property type="entry name" value="main_SPASM_domain-containing"/>
    <property type="match status" value="1"/>
</dbReference>
<proteinExistence type="inferred from homology"/>
<accession>A0ABP9EMS4</accession>
<dbReference type="SFLD" id="SFLDF00285">
    <property type="entry name" value="anaerobic_Ser-type_sulfatase-m"/>
    <property type="match status" value="1"/>
</dbReference>
<evidence type="ECO:0000259" key="8">
    <source>
        <dbReference type="PROSITE" id="PS51918"/>
    </source>
</evidence>
<dbReference type="Pfam" id="PF13186">
    <property type="entry name" value="SPASM"/>
    <property type="match status" value="1"/>
</dbReference>
<keyword evidence="3" id="KW-0949">S-adenosyl-L-methionine</keyword>
<evidence type="ECO:0000256" key="4">
    <source>
        <dbReference type="ARBA" id="ARBA00022723"/>
    </source>
</evidence>
<comment type="similarity">
    <text evidence="7">Belongs to the radical SAM superfamily. Anaerobic sulfatase-maturating enzyme family.</text>
</comment>
<comment type="cofactor">
    <cofactor evidence="1">
        <name>[4Fe-4S] cluster</name>
        <dbReference type="ChEBI" id="CHEBI:49883"/>
    </cofactor>
</comment>
<dbReference type="NCBIfam" id="TIGR04085">
    <property type="entry name" value="rSAM_more_4Fe4S"/>
    <property type="match status" value="1"/>
</dbReference>
<dbReference type="SFLD" id="SFLDG01072">
    <property type="entry name" value="dehydrogenase_like"/>
    <property type="match status" value="1"/>
</dbReference>
<protein>
    <submittedName>
        <fullName evidence="9">Anaerobic sulfatase maturase</fullName>
    </submittedName>
</protein>
<dbReference type="PROSITE" id="PS51918">
    <property type="entry name" value="RADICAL_SAM"/>
    <property type="match status" value="1"/>
</dbReference>
<keyword evidence="6" id="KW-0411">Iron-sulfur</keyword>
<dbReference type="EMBL" id="BAABJZ010000008">
    <property type="protein sequence ID" value="GAA4876431.1"/>
    <property type="molecule type" value="Genomic_DNA"/>
</dbReference>
<evidence type="ECO:0000256" key="5">
    <source>
        <dbReference type="ARBA" id="ARBA00023004"/>
    </source>
</evidence>
<reference evidence="10" key="1">
    <citation type="journal article" date="2019" name="Int. J. Syst. Evol. Microbiol.">
        <title>The Global Catalogue of Microorganisms (GCM) 10K type strain sequencing project: providing services to taxonomists for standard genome sequencing and annotation.</title>
        <authorList>
            <consortium name="The Broad Institute Genomics Platform"/>
            <consortium name="The Broad Institute Genome Sequencing Center for Infectious Disease"/>
            <person name="Wu L."/>
            <person name="Ma J."/>
        </authorList>
    </citation>
    <scope>NUCLEOTIDE SEQUENCE [LARGE SCALE GENOMIC DNA]</scope>
    <source>
        <strain evidence="10">JCM 18401</strain>
    </source>
</reference>
<comment type="caution">
    <text evidence="9">The sequence shown here is derived from an EMBL/GenBank/DDBJ whole genome shotgun (WGS) entry which is preliminary data.</text>
</comment>
<dbReference type="InterPro" id="IPR013785">
    <property type="entry name" value="Aldolase_TIM"/>
</dbReference>
<dbReference type="SFLD" id="SFLDS00029">
    <property type="entry name" value="Radical_SAM"/>
    <property type="match status" value="1"/>
</dbReference>
<dbReference type="CDD" id="cd21120">
    <property type="entry name" value="SPASM_anSME"/>
    <property type="match status" value="1"/>
</dbReference>
<evidence type="ECO:0000313" key="9">
    <source>
        <dbReference type="EMBL" id="GAA4876431.1"/>
    </source>
</evidence>
<keyword evidence="2" id="KW-0004">4Fe-4S</keyword>
<dbReference type="Proteomes" id="UP001499988">
    <property type="component" value="Unassembled WGS sequence"/>
</dbReference>
<keyword evidence="4" id="KW-0479">Metal-binding</keyword>
<gene>
    <name evidence="9" type="ORF">GCM10023333_07120</name>
</gene>
<dbReference type="SUPFAM" id="SSF102114">
    <property type="entry name" value="Radical SAM enzymes"/>
    <property type="match status" value="1"/>
</dbReference>
<dbReference type="InterPro" id="IPR034491">
    <property type="entry name" value="Anaerob_Ser_sulfatase-maturase"/>
</dbReference>
<name>A0ABP9EMS4_9GAMM</name>
<dbReference type="NCBIfam" id="TIGR03942">
    <property type="entry name" value="sulfatase_rSAM"/>
    <property type="match status" value="1"/>
</dbReference>
<evidence type="ECO:0000256" key="1">
    <source>
        <dbReference type="ARBA" id="ARBA00001966"/>
    </source>
</evidence>
<dbReference type="PANTHER" id="PTHR43273:SF3">
    <property type="entry name" value="ANAEROBIC SULFATASE-MATURATING ENZYME HOMOLOG ASLB-RELATED"/>
    <property type="match status" value="1"/>
</dbReference>
<dbReference type="RefSeq" id="WP_345333486.1">
    <property type="nucleotide sequence ID" value="NZ_BAABJZ010000008.1"/>
</dbReference>
<dbReference type="InterPro" id="IPR023885">
    <property type="entry name" value="4Fe4S-binding_SPASM_dom"/>
</dbReference>
<evidence type="ECO:0000256" key="3">
    <source>
        <dbReference type="ARBA" id="ARBA00022691"/>
    </source>
</evidence>
<dbReference type="CDD" id="cd01335">
    <property type="entry name" value="Radical_SAM"/>
    <property type="match status" value="1"/>
</dbReference>
<dbReference type="Pfam" id="PF04055">
    <property type="entry name" value="Radical_SAM"/>
    <property type="match status" value="1"/>
</dbReference>
<evidence type="ECO:0000313" key="10">
    <source>
        <dbReference type="Proteomes" id="UP001499988"/>
    </source>
</evidence>
<dbReference type="SFLD" id="SFLDG01384">
    <property type="entry name" value="thioether_bond_formation_requi"/>
    <property type="match status" value="1"/>
</dbReference>
<dbReference type="Gene3D" id="3.20.20.70">
    <property type="entry name" value="Aldolase class I"/>
    <property type="match status" value="1"/>
</dbReference>
<keyword evidence="5" id="KW-0408">Iron</keyword>
<keyword evidence="10" id="KW-1185">Reference proteome</keyword>
<dbReference type="SFLD" id="SFLDG01067">
    <property type="entry name" value="SPASM/twitch_domain_containing"/>
    <property type="match status" value="1"/>
</dbReference>
<evidence type="ECO:0000256" key="7">
    <source>
        <dbReference type="ARBA" id="ARBA00023601"/>
    </source>
</evidence>
<dbReference type="InterPro" id="IPR058240">
    <property type="entry name" value="rSAM_sf"/>
</dbReference>
<organism evidence="9 10">
    <name type="scientific">Ferrimonas pelagia</name>
    <dbReference type="NCBI Taxonomy" id="1177826"/>
    <lineage>
        <taxon>Bacteria</taxon>
        <taxon>Pseudomonadati</taxon>
        <taxon>Pseudomonadota</taxon>
        <taxon>Gammaproteobacteria</taxon>
        <taxon>Alteromonadales</taxon>
        <taxon>Ferrimonadaceae</taxon>
        <taxon>Ferrimonas</taxon>
    </lineage>
</organism>
<evidence type="ECO:0000256" key="2">
    <source>
        <dbReference type="ARBA" id="ARBA00022485"/>
    </source>
</evidence>
<sequence length="420" mass="48172">MKKPFHLMAKPTSFECNIDCDYCFYLEKERFFKAGKARPKKQEKSFIGMSDEVLRAYVKNYIAANEMMPSIEFAWQGGEPTMAGLDFFKQALKYQQKFANGKEITNALQTNGLLLNDEWCQFLAENKILVGLSIDGPEEMHDHYRVTKSGKGTFSRVMKAIECMKKHGVEFNTLTTLNERNIHHPLEVYNFLKEIGSTFMQFIPIVEQIQVDVENPMLIVPQLESKKELTPFSANGDLFGDFMIAIFDEWVRKDVGRIFVQAFDNALAAWAGEEPPLCIHRKECGQALVIERNGDVFSCDHYVYPEYRLGNVVDDKLPKMVEQKKQEKFGQHKARVGRICAACDWRFACNGGCPKHRVHPNPDGSMQNHLCDGYKKMFAHFDPYMKYMAHELMGQRPPATVMYVADQIASRVAAQKSFCD</sequence>
<dbReference type="InterPro" id="IPR007197">
    <property type="entry name" value="rSAM"/>
</dbReference>
<dbReference type="InterPro" id="IPR047207">
    <property type="entry name" value="SPASM_anSME"/>
</dbReference>
<feature type="domain" description="Radical SAM core" evidence="8">
    <location>
        <begin position="1"/>
        <end position="231"/>
    </location>
</feature>
<dbReference type="PANTHER" id="PTHR43273">
    <property type="entry name" value="ANAEROBIC SULFATASE-MATURATING ENZYME HOMOLOG ASLB-RELATED"/>
    <property type="match status" value="1"/>
</dbReference>